<accession>A0AAU9DMQ2</accession>
<keyword evidence="2" id="KW-0812">Transmembrane</keyword>
<dbReference type="Proteomes" id="UP001321804">
    <property type="component" value="Chromosome"/>
</dbReference>
<protein>
    <submittedName>
        <fullName evidence="3">Uncharacterized protein</fullName>
    </submittedName>
</protein>
<organism evidence="3 4">
    <name type="scientific">Xylocopilactobacillus apis</name>
    <dbReference type="NCBI Taxonomy" id="2932183"/>
    <lineage>
        <taxon>Bacteria</taxon>
        <taxon>Bacillati</taxon>
        <taxon>Bacillota</taxon>
        <taxon>Bacilli</taxon>
        <taxon>Lactobacillales</taxon>
        <taxon>Lactobacillaceae</taxon>
        <taxon>Xylocopilactobacillus</taxon>
    </lineage>
</organism>
<feature type="region of interest" description="Disordered" evidence="1">
    <location>
        <begin position="46"/>
        <end position="90"/>
    </location>
</feature>
<reference evidence="3 4" key="1">
    <citation type="journal article" date="2023" name="Microbiol. Spectr.">
        <title>Symbiosis of Carpenter Bees with Uncharacterized Lactic Acid Bacteria Showing NAD Auxotrophy.</title>
        <authorList>
            <person name="Kawasaki S."/>
            <person name="Ozawa K."/>
            <person name="Mori T."/>
            <person name="Yamamoto A."/>
            <person name="Ito M."/>
            <person name="Ohkuma M."/>
            <person name="Sakamoto M."/>
            <person name="Matsutani M."/>
        </authorList>
    </citation>
    <scope>NUCLEOTIDE SEQUENCE [LARGE SCALE GENOMIC DNA]</scope>
    <source>
        <strain evidence="3 4">KimC2</strain>
    </source>
</reference>
<evidence type="ECO:0000313" key="4">
    <source>
        <dbReference type="Proteomes" id="UP001321804"/>
    </source>
</evidence>
<dbReference type="AlphaFoldDB" id="A0AAU9DMQ2"/>
<sequence>MYRRPEKQQKRNFTPIAIISIIVLLIVIIFLVFKLKNDHKQLSQQKSHIQSSSVIKKSAKSESKPDIKSSTSSKSSSNSSSSQKINSSLPKTTVEITNINHYDYLSGLYTDSPAADNPNPNVLDFKKQTFTFNIAGGGPKETYNFDKVLLHPDGSLVINFSSPQTKTHISMLIAPAGIKVKKNWQTDKEMTDGTDTSKNRFAVVFSSDGKTYDMETAYKLFENNPSYVSQAALYYPAKNKH</sequence>
<keyword evidence="2" id="KW-1133">Transmembrane helix</keyword>
<keyword evidence="2" id="KW-0472">Membrane</keyword>
<dbReference type="EMBL" id="AP026801">
    <property type="protein sequence ID" value="BDR56944.1"/>
    <property type="molecule type" value="Genomic_DNA"/>
</dbReference>
<proteinExistence type="predicted"/>
<keyword evidence="4" id="KW-1185">Reference proteome</keyword>
<evidence type="ECO:0000256" key="2">
    <source>
        <dbReference type="SAM" id="Phobius"/>
    </source>
</evidence>
<feature type="compositionally biased region" description="Low complexity" evidence="1">
    <location>
        <begin position="68"/>
        <end position="88"/>
    </location>
</feature>
<feature type="transmembrane region" description="Helical" evidence="2">
    <location>
        <begin position="12"/>
        <end position="33"/>
    </location>
</feature>
<evidence type="ECO:0000313" key="3">
    <source>
        <dbReference type="EMBL" id="BDR56944.1"/>
    </source>
</evidence>
<name>A0AAU9DMQ2_9LACO</name>
<gene>
    <name evidence="3" type="ORF">KIMC2_15060</name>
</gene>
<dbReference type="RefSeq" id="WP_317695563.1">
    <property type="nucleotide sequence ID" value="NZ_AP026801.1"/>
</dbReference>
<evidence type="ECO:0000256" key="1">
    <source>
        <dbReference type="SAM" id="MobiDB-lite"/>
    </source>
</evidence>
<dbReference type="KEGG" id="xak:KIMC2_15060"/>
<feature type="compositionally biased region" description="Polar residues" evidence="1">
    <location>
        <begin position="46"/>
        <end position="55"/>
    </location>
</feature>